<comment type="caution">
    <text evidence="6">The sequence shown here is derived from an EMBL/GenBank/DDBJ whole genome shotgun (WGS) entry which is preliminary data.</text>
</comment>
<proteinExistence type="inferred from homology"/>
<comment type="subcellular location">
    <subcellularLocation>
        <location evidence="4">Cell outer membrane</location>
    </subcellularLocation>
</comment>
<evidence type="ECO:0000256" key="3">
    <source>
        <dbReference type="ARBA" id="ARBA00023237"/>
    </source>
</evidence>
<evidence type="ECO:0000313" key="6">
    <source>
        <dbReference type="EMBL" id="MDZ5762498.1"/>
    </source>
</evidence>
<gene>
    <name evidence="4" type="primary">bamD</name>
    <name evidence="6" type="ORF">Cyrtocomes_00885</name>
</gene>
<protein>
    <recommendedName>
        <fullName evidence="4">Outer membrane protein assembly factor BamD</fullName>
    </recommendedName>
</protein>
<accession>A0ABU5L8P7</accession>
<keyword evidence="7" id="KW-1185">Reference proteome</keyword>
<comment type="function">
    <text evidence="4">Part of the outer membrane protein assembly complex, which is involved in assembly and insertion of beta-barrel proteins into the outer membrane.</text>
</comment>
<dbReference type="InterPro" id="IPR011990">
    <property type="entry name" value="TPR-like_helical_dom_sf"/>
</dbReference>
<keyword evidence="2 4" id="KW-0472">Membrane</keyword>
<organism evidence="6 7">
    <name type="scientific">Candidatus Cyrtobacter comes</name>
    <dbReference type="NCBI Taxonomy" id="675776"/>
    <lineage>
        <taxon>Bacteria</taxon>
        <taxon>Pseudomonadati</taxon>
        <taxon>Pseudomonadota</taxon>
        <taxon>Alphaproteobacteria</taxon>
        <taxon>Rickettsiales</taxon>
        <taxon>Candidatus Midichloriaceae</taxon>
        <taxon>Candidatus Cyrtobacter</taxon>
    </lineage>
</organism>
<keyword evidence="1 4" id="KW-0732">Signal</keyword>
<evidence type="ECO:0000256" key="2">
    <source>
        <dbReference type="ARBA" id="ARBA00023136"/>
    </source>
</evidence>
<feature type="domain" description="Outer membrane lipoprotein BamD-like" evidence="5">
    <location>
        <begin position="83"/>
        <end position="270"/>
    </location>
</feature>
<comment type="similarity">
    <text evidence="4">Belongs to the BamD family.</text>
</comment>
<dbReference type="EMBL" id="JARGYT010000055">
    <property type="protein sequence ID" value="MDZ5762498.1"/>
    <property type="molecule type" value="Genomic_DNA"/>
</dbReference>
<evidence type="ECO:0000256" key="4">
    <source>
        <dbReference type="HAMAP-Rule" id="MF_00922"/>
    </source>
</evidence>
<dbReference type="SUPFAM" id="SSF48452">
    <property type="entry name" value="TPR-like"/>
    <property type="match status" value="1"/>
</dbReference>
<dbReference type="NCBIfam" id="TIGR03302">
    <property type="entry name" value="OM_YfiO"/>
    <property type="match status" value="1"/>
</dbReference>
<reference evidence="6 7" key="1">
    <citation type="submission" date="2023-02" db="EMBL/GenBank/DDBJ databases">
        <title>Host association and intracellularity evolved multiple times independently in the Rickettsiales.</title>
        <authorList>
            <person name="Castelli M."/>
            <person name="Nardi T."/>
            <person name="Gammuto L."/>
            <person name="Bellinzona G."/>
            <person name="Sabaneyeva E."/>
            <person name="Potekhin A."/>
            <person name="Serra V."/>
            <person name="Petroni G."/>
            <person name="Sassera D."/>
        </authorList>
    </citation>
    <scope>NUCLEOTIDE SEQUENCE [LARGE SCALE GENOMIC DNA]</scope>
    <source>
        <strain evidence="6 7">BOD18</strain>
    </source>
</reference>
<dbReference type="Proteomes" id="UP001293791">
    <property type="component" value="Unassembled WGS sequence"/>
</dbReference>
<evidence type="ECO:0000313" key="7">
    <source>
        <dbReference type="Proteomes" id="UP001293791"/>
    </source>
</evidence>
<evidence type="ECO:0000259" key="5">
    <source>
        <dbReference type="Pfam" id="PF13525"/>
    </source>
</evidence>
<dbReference type="Pfam" id="PF13525">
    <property type="entry name" value="YfiO"/>
    <property type="match status" value="1"/>
</dbReference>
<dbReference type="HAMAP" id="MF_00922">
    <property type="entry name" value="OM_assembly_BamD"/>
    <property type="match status" value="1"/>
</dbReference>
<sequence>MFCLAARYILIILFLAPFFWKIGACADQLMDNPKPAFLTEYYELKQQSSTKAEKPRAHSLKKNEGNGGVNSDGVYIVKEPYSEYEEAMIVMVAGNFANAAVIFESIFLQHPSSKIAPDALLMAAFSSYKANKIPDAVAYLDDFIHLYKFNENIPYAYYLKALAYYNILPYTERDLSSVKEALILFARVVEFFPQSEYAQASKEKILFLRNILAQSEIKTGVFYLKSGDINAALPRFYTVLKNYSNTVFLPEALYRVAEVYNMLGLENLAGKYRDILNRDFEDTKWCKLLTK</sequence>
<name>A0ABU5L8P7_9RICK</name>
<dbReference type="Gene3D" id="1.25.40.10">
    <property type="entry name" value="Tetratricopeptide repeat domain"/>
    <property type="match status" value="1"/>
</dbReference>
<keyword evidence="3 4" id="KW-0998">Cell outer membrane</keyword>
<dbReference type="InterPro" id="IPR039565">
    <property type="entry name" value="BamD-like"/>
</dbReference>
<comment type="subunit">
    <text evidence="4">Part of the Bam complex.</text>
</comment>
<evidence type="ECO:0000256" key="1">
    <source>
        <dbReference type="ARBA" id="ARBA00022729"/>
    </source>
</evidence>
<dbReference type="InterPro" id="IPR017689">
    <property type="entry name" value="BamD"/>
</dbReference>